<evidence type="ECO:0000259" key="12">
    <source>
        <dbReference type="PROSITE" id="PS50948"/>
    </source>
</evidence>
<evidence type="ECO:0000256" key="5">
    <source>
        <dbReference type="ARBA" id="ARBA00023170"/>
    </source>
</evidence>
<dbReference type="PANTHER" id="PTHR32444:SF234">
    <property type="entry name" value="RECEPTOR-LIKE SERINE_THREONINE-PROTEIN KINASE"/>
    <property type="match status" value="1"/>
</dbReference>
<keyword evidence="5" id="KW-0675">Receptor</keyword>
<dbReference type="Pfam" id="PF08276">
    <property type="entry name" value="PAN_2"/>
    <property type="match status" value="1"/>
</dbReference>
<dbReference type="PROSITE" id="PS50026">
    <property type="entry name" value="EGF_3"/>
    <property type="match status" value="1"/>
</dbReference>
<feature type="transmembrane region" description="Helical" evidence="10">
    <location>
        <begin position="306"/>
        <end position="328"/>
    </location>
</feature>
<dbReference type="SUPFAM" id="SSF51110">
    <property type="entry name" value="alpha-D-mannose-specific plant lectins"/>
    <property type="match status" value="1"/>
</dbReference>
<dbReference type="InterPro" id="IPR036426">
    <property type="entry name" value="Bulb-type_lectin_dom_sf"/>
</dbReference>
<keyword evidence="4" id="KW-1015">Disulfide bond</keyword>
<sequence length="404" mass="45223">MVLNPVVQLLDNGNLVIRDEKDNNNEESFLWQSFDHPCDTLLQGMKLGWNLKTGLNRYLRAWKNWDDPSSGDFTSGVKLGVNPELAIWKGSVEYYRSGPWNGIFSSGNEDEVYVRYTLKNSSVISIIVLNKTLNLRQRITWIPHTRTRSVYQSLPQDSCDVYNVCGANGNCVINASPVCQCLEGFKPKSLQDWNQMDWTQGCVQSEPWSCGVKNRDGFRRIAGMKMPDTTHSWINESMTLEDCKAKCMENCSCTAYANLDTSEGGSGCSIWFGHLVDLRISQSGQDLYVRMATSDADAKHKHSKKLVSVVGVTISVVLLVLLAFSYIYMTRRKYKGNGIWTEEKDDGGQENLELPFFGLATIINATNNFSDDNKLGEGGFGPVYKGTMLDGQEIAGFQGVQDKD</sequence>
<evidence type="ECO:0000256" key="2">
    <source>
        <dbReference type="ARBA" id="ARBA00022553"/>
    </source>
</evidence>
<dbReference type="InterPro" id="IPR001480">
    <property type="entry name" value="Bulb-type_lectin_dom"/>
</dbReference>
<evidence type="ECO:0000256" key="7">
    <source>
        <dbReference type="ARBA" id="ARBA00047899"/>
    </source>
</evidence>
<dbReference type="GO" id="GO:0048544">
    <property type="term" value="P:recognition of pollen"/>
    <property type="evidence" value="ECO:0007669"/>
    <property type="project" value="InterPro"/>
</dbReference>
<dbReference type="FunFam" id="3.50.4.10:FF:000002">
    <property type="entry name" value="G-type lectin S-receptor-like serine/threonine-protein kinase"/>
    <property type="match status" value="1"/>
</dbReference>
<evidence type="ECO:0000313" key="14">
    <source>
        <dbReference type="Proteomes" id="UP001189624"/>
    </source>
</evidence>
<keyword evidence="10" id="KW-0812">Transmembrane</keyword>
<dbReference type="EC" id="2.7.11.1" evidence="1"/>
<dbReference type="EMBL" id="OY731408">
    <property type="protein sequence ID" value="CAJ1978652.1"/>
    <property type="molecule type" value="Genomic_DNA"/>
</dbReference>
<comment type="catalytic activity">
    <reaction evidence="8">
        <text>L-seryl-[protein] + ATP = O-phospho-L-seryl-[protein] + ADP + H(+)</text>
        <dbReference type="Rhea" id="RHEA:17989"/>
        <dbReference type="Rhea" id="RHEA-COMP:9863"/>
        <dbReference type="Rhea" id="RHEA-COMP:11604"/>
        <dbReference type="ChEBI" id="CHEBI:15378"/>
        <dbReference type="ChEBI" id="CHEBI:29999"/>
        <dbReference type="ChEBI" id="CHEBI:30616"/>
        <dbReference type="ChEBI" id="CHEBI:83421"/>
        <dbReference type="ChEBI" id="CHEBI:456216"/>
        <dbReference type="EC" id="2.7.11.1"/>
    </reaction>
</comment>
<dbReference type="Gene3D" id="3.30.200.20">
    <property type="entry name" value="Phosphorylase Kinase, domain 1"/>
    <property type="match status" value="1"/>
</dbReference>
<dbReference type="PROSITE" id="PS50948">
    <property type="entry name" value="PAN"/>
    <property type="match status" value="1"/>
</dbReference>
<dbReference type="CDD" id="cd01098">
    <property type="entry name" value="PAN_AP_plant"/>
    <property type="match status" value="1"/>
</dbReference>
<evidence type="ECO:0000256" key="4">
    <source>
        <dbReference type="ARBA" id="ARBA00023157"/>
    </source>
</evidence>
<evidence type="ECO:0000256" key="8">
    <source>
        <dbReference type="ARBA" id="ARBA00048679"/>
    </source>
</evidence>
<keyword evidence="14" id="KW-1185">Reference proteome</keyword>
<evidence type="ECO:0000256" key="3">
    <source>
        <dbReference type="ARBA" id="ARBA00022729"/>
    </source>
</evidence>
<proteinExistence type="predicted"/>
<dbReference type="AlphaFoldDB" id="A0AA86W544"/>
<keyword evidence="6" id="KW-0325">Glycoprotein</keyword>
<evidence type="ECO:0000256" key="1">
    <source>
        <dbReference type="ARBA" id="ARBA00012513"/>
    </source>
</evidence>
<name>A0AA86W544_9FABA</name>
<evidence type="ECO:0000256" key="9">
    <source>
        <dbReference type="PROSITE-ProRule" id="PRU00076"/>
    </source>
</evidence>
<reference evidence="13" key="1">
    <citation type="submission" date="2023-10" db="EMBL/GenBank/DDBJ databases">
        <authorList>
            <person name="Domelevo Entfellner J.-B."/>
        </authorList>
    </citation>
    <scope>NUCLEOTIDE SEQUENCE</scope>
</reference>
<dbReference type="Gramene" id="rna-AYBTSS11_LOCUS30849">
    <property type="protein sequence ID" value="CAJ1978652.1"/>
    <property type="gene ID" value="gene-AYBTSS11_LOCUS30849"/>
</dbReference>
<dbReference type="InterPro" id="IPR000742">
    <property type="entry name" value="EGF"/>
</dbReference>
<evidence type="ECO:0000313" key="13">
    <source>
        <dbReference type="EMBL" id="CAJ1978652.1"/>
    </source>
</evidence>
<evidence type="ECO:0000259" key="11">
    <source>
        <dbReference type="PROSITE" id="PS50026"/>
    </source>
</evidence>
<dbReference type="SUPFAM" id="SSF56112">
    <property type="entry name" value="Protein kinase-like (PK-like)"/>
    <property type="match status" value="1"/>
</dbReference>
<dbReference type="PANTHER" id="PTHR32444">
    <property type="entry name" value="BULB-TYPE LECTIN DOMAIN-CONTAINING PROTEIN"/>
    <property type="match status" value="1"/>
</dbReference>
<feature type="domain" description="Apple" evidence="12">
    <location>
        <begin position="210"/>
        <end position="292"/>
    </location>
</feature>
<dbReference type="InterPro" id="IPR000858">
    <property type="entry name" value="S_locus_glycoprot_dom"/>
</dbReference>
<keyword evidence="9" id="KW-0245">EGF-like domain</keyword>
<evidence type="ECO:0000256" key="10">
    <source>
        <dbReference type="SAM" id="Phobius"/>
    </source>
</evidence>
<dbReference type="GO" id="GO:0004674">
    <property type="term" value="F:protein serine/threonine kinase activity"/>
    <property type="evidence" value="ECO:0007669"/>
    <property type="project" value="UniProtKB-EC"/>
</dbReference>
<feature type="domain" description="EGF-like" evidence="11">
    <location>
        <begin position="155"/>
        <end position="191"/>
    </location>
</feature>
<dbReference type="SMART" id="SM00473">
    <property type="entry name" value="PAN_AP"/>
    <property type="match status" value="1"/>
</dbReference>
<organism evidence="13 14">
    <name type="scientific">Sphenostylis stenocarpa</name>
    <dbReference type="NCBI Taxonomy" id="92480"/>
    <lineage>
        <taxon>Eukaryota</taxon>
        <taxon>Viridiplantae</taxon>
        <taxon>Streptophyta</taxon>
        <taxon>Embryophyta</taxon>
        <taxon>Tracheophyta</taxon>
        <taxon>Spermatophyta</taxon>
        <taxon>Magnoliopsida</taxon>
        <taxon>eudicotyledons</taxon>
        <taxon>Gunneridae</taxon>
        <taxon>Pentapetalae</taxon>
        <taxon>rosids</taxon>
        <taxon>fabids</taxon>
        <taxon>Fabales</taxon>
        <taxon>Fabaceae</taxon>
        <taxon>Papilionoideae</taxon>
        <taxon>50 kb inversion clade</taxon>
        <taxon>NPAAA clade</taxon>
        <taxon>indigoferoid/millettioid clade</taxon>
        <taxon>Phaseoleae</taxon>
        <taxon>Sphenostylis</taxon>
    </lineage>
</organism>
<comment type="caution">
    <text evidence="9">Lacks conserved residue(s) required for the propagation of feature annotation.</text>
</comment>
<keyword evidence="10" id="KW-0472">Membrane</keyword>
<dbReference type="Pfam" id="PF01453">
    <property type="entry name" value="B_lectin"/>
    <property type="match status" value="1"/>
</dbReference>
<evidence type="ECO:0000256" key="6">
    <source>
        <dbReference type="ARBA" id="ARBA00023180"/>
    </source>
</evidence>
<dbReference type="Pfam" id="PF00954">
    <property type="entry name" value="S_locus_glycop"/>
    <property type="match status" value="1"/>
</dbReference>
<comment type="catalytic activity">
    <reaction evidence="7">
        <text>L-threonyl-[protein] + ATP = O-phospho-L-threonyl-[protein] + ADP + H(+)</text>
        <dbReference type="Rhea" id="RHEA:46608"/>
        <dbReference type="Rhea" id="RHEA-COMP:11060"/>
        <dbReference type="Rhea" id="RHEA-COMP:11605"/>
        <dbReference type="ChEBI" id="CHEBI:15378"/>
        <dbReference type="ChEBI" id="CHEBI:30013"/>
        <dbReference type="ChEBI" id="CHEBI:30616"/>
        <dbReference type="ChEBI" id="CHEBI:61977"/>
        <dbReference type="ChEBI" id="CHEBI:456216"/>
        <dbReference type="EC" id="2.7.11.1"/>
    </reaction>
</comment>
<protein>
    <recommendedName>
        <fullName evidence="1">non-specific serine/threonine protein kinase</fullName>
        <ecNumber evidence="1">2.7.11.1</ecNumber>
    </recommendedName>
</protein>
<dbReference type="Proteomes" id="UP001189624">
    <property type="component" value="Chromosome 11"/>
</dbReference>
<accession>A0AA86W544</accession>
<gene>
    <name evidence="13" type="ORF">AYBTSS11_LOCUS30849</name>
</gene>
<dbReference type="InterPro" id="IPR003609">
    <property type="entry name" value="Pan_app"/>
</dbReference>
<keyword evidence="3" id="KW-0732">Signal</keyword>
<dbReference type="Gene3D" id="3.50.4.10">
    <property type="entry name" value="Hepatocyte Growth Factor"/>
    <property type="match status" value="1"/>
</dbReference>
<dbReference type="InterPro" id="IPR011009">
    <property type="entry name" value="Kinase-like_dom_sf"/>
</dbReference>
<keyword evidence="10" id="KW-1133">Transmembrane helix</keyword>
<keyword evidence="2" id="KW-0597">Phosphoprotein</keyword>